<dbReference type="PANTHER" id="PTHR44068:SF11">
    <property type="entry name" value="GERANYL DIPHOSPHATE 2-C-METHYLTRANSFERASE"/>
    <property type="match status" value="1"/>
</dbReference>
<dbReference type="InterPro" id="IPR013216">
    <property type="entry name" value="Methyltransf_11"/>
</dbReference>
<sequence length="221" mass="24972">MSMWDSVADYYKSSQWLYRLFIYNKDTLGMHFGFWDVHTKNRQQAILNENDEIIRLAGIKKGMVVLDAGCTQDFGKTNFANDYFDVIFGIESLCYASPKTNILKELHRILKPGGILIIADGYLKGKSNMNLFQKDIEDFKSAFALKEFVTGGEMVASLKKAGFSAIQSNSYLNRVKTVLYWLVKLGGSFFRPIYANSLALELACKGASQGFMDYLVIKAVK</sequence>
<organism evidence="3 4">
    <name type="scientific">Candidatus Amesbacteria bacterium RIFCSPLOWO2_01_FULL_47_33</name>
    <dbReference type="NCBI Taxonomy" id="1797258"/>
    <lineage>
        <taxon>Bacteria</taxon>
        <taxon>Candidatus Amesiibacteriota</taxon>
    </lineage>
</organism>
<dbReference type="InterPro" id="IPR050447">
    <property type="entry name" value="Erg6_SMT_methyltransf"/>
</dbReference>
<dbReference type="Gene3D" id="3.40.50.150">
    <property type="entry name" value="Vaccinia Virus protein VP39"/>
    <property type="match status" value="2"/>
</dbReference>
<evidence type="ECO:0000259" key="2">
    <source>
        <dbReference type="Pfam" id="PF08241"/>
    </source>
</evidence>
<accession>A0A1F4Z1L5</accession>
<comment type="caution">
    <text evidence="3">The sequence shown here is derived from an EMBL/GenBank/DDBJ whole genome shotgun (WGS) entry which is preliminary data.</text>
</comment>
<dbReference type="EMBL" id="MEXM01000045">
    <property type="protein sequence ID" value="OGD00081.1"/>
    <property type="molecule type" value="Genomic_DNA"/>
</dbReference>
<feature type="domain" description="Methyltransferase type 11" evidence="2">
    <location>
        <begin position="71"/>
        <end position="118"/>
    </location>
</feature>
<dbReference type="Pfam" id="PF08241">
    <property type="entry name" value="Methyltransf_11"/>
    <property type="match status" value="1"/>
</dbReference>
<proteinExistence type="predicted"/>
<evidence type="ECO:0000313" key="3">
    <source>
        <dbReference type="EMBL" id="OGD00081.1"/>
    </source>
</evidence>
<protein>
    <recommendedName>
        <fullName evidence="2">Methyltransferase type 11 domain-containing protein</fullName>
    </recommendedName>
</protein>
<gene>
    <name evidence="3" type="ORF">A2972_01030</name>
</gene>
<reference evidence="3 4" key="1">
    <citation type="journal article" date="2016" name="Nat. Commun.">
        <title>Thousands of microbial genomes shed light on interconnected biogeochemical processes in an aquifer system.</title>
        <authorList>
            <person name="Anantharaman K."/>
            <person name="Brown C.T."/>
            <person name="Hug L.A."/>
            <person name="Sharon I."/>
            <person name="Castelle C.J."/>
            <person name="Probst A.J."/>
            <person name="Thomas B.C."/>
            <person name="Singh A."/>
            <person name="Wilkins M.J."/>
            <person name="Karaoz U."/>
            <person name="Brodie E.L."/>
            <person name="Williams K.H."/>
            <person name="Hubbard S.S."/>
            <person name="Banfield J.F."/>
        </authorList>
    </citation>
    <scope>NUCLEOTIDE SEQUENCE [LARGE SCALE GENOMIC DNA]</scope>
</reference>
<dbReference type="Proteomes" id="UP000176822">
    <property type="component" value="Unassembled WGS sequence"/>
</dbReference>
<dbReference type="GO" id="GO:0008757">
    <property type="term" value="F:S-adenosylmethionine-dependent methyltransferase activity"/>
    <property type="evidence" value="ECO:0007669"/>
    <property type="project" value="InterPro"/>
</dbReference>
<dbReference type="AlphaFoldDB" id="A0A1F4Z1L5"/>
<evidence type="ECO:0000256" key="1">
    <source>
        <dbReference type="ARBA" id="ARBA00022679"/>
    </source>
</evidence>
<keyword evidence="1" id="KW-0808">Transferase</keyword>
<dbReference type="SUPFAM" id="SSF53335">
    <property type="entry name" value="S-adenosyl-L-methionine-dependent methyltransferases"/>
    <property type="match status" value="1"/>
</dbReference>
<name>A0A1F4Z1L5_9BACT</name>
<dbReference type="PANTHER" id="PTHR44068">
    <property type="entry name" value="ZGC:194242"/>
    <property type="match status" value="1"/>
</dbReference>
<evidence type="ECO:0000313" key="4">
    <source>
        <dbReference type="Proteomes" id="UP000176822"/>
    </source>
</evidence>
<dbReference type="InterPro" id="IPR029063">
    <property type="entry name" value="SAM-dependent_MTases_sf"/>
</dbReference>